<protein>
    <submittedName>
        <fullName evidence="1">Uncharacterized protein</fullName>
    </submittedName>
</protein>
<dbReference type="RefSeq" id="WP_169663058.1">
    <property type="nucleotide sequence ID" value="NZ_CP076132.1"/>
</dbReference>
<dbReference type="AlphaFoldDB" id="A0AAX1MZ74"/>
<gene>
    <name evidence="1" type="ORF">KMW28_12900</name>
</gene>
<dbReference type="KEGG" id="fya:KMW28_12900"/>
<reference evidence="1 2" key="1">
    <citation type="submission" date="2021-05" db="EMBL/GenBank/DDBJ databases">
        <title>Comparative genomic studies on the polysaccharide-degrading batcterial strains of the Flammeovirga genus.</title>
        <authorList>
            <person name="Zewei F."/>
            <person name="Zheng Z."/>
            <person name="Yu L."/>
            <person name="Ruyue G."/>
            <person name="Yanhong M."/>
            <person name="Yuanyuan C."/>
            <person name="Jingyan G."/>
            <person name="Wenjun H."/>
        </authorList>
    </citation>
    <scope>NUCLEOTIDE SEQUENCE [LARGE SCALE GENOMIC DNA]</scope>
    <source>
        <strain evidence="1 2">NBRC:100898</strain>
    </source>
</reference>
<dbReference type="Proteomes" id="UP000678679">
    <property type="component" value="Chromosome 1"/>
</dbReference>
<name>A0AAX1MZ74_9BACT</name>
<proteinExistence type="predicted"/>
<evidence type="ECO:0000313" key="1">
    <source>
        <dbReference type="EMBL" id="QWG00550.1"/>
    </source>
</evidence>
<organism evidence="1 2">
    <name type="scientific">Flammeovirga yaeyamensis</name>
    <dbReference type="NCBI Taxonomy" id="367791"/>
    <lineage>
        <taxon>Bacteria</taxon>
        <taxon>Pseudomonadati</taxon>
        <taxon>Bacteroidota</taxon>
        <taxon>Cytophagia</taxon>
        <taxon>Cytophagales</taxon>
        <taxon>Flammeovirgaceae</taxon>
        <taxon>Flammeovirga</taxon>
    </lineage>
</organism>
<dbReference type="EMBL" id="CP076132">
    <property type="protein sequence ID" value="QWG00550.1"/>
    <property type="molecule type" value="Genomic_DNA"/>
</dbReference>
<sequence>MNDIELIKLAVIEKKIDKASNYLFEYLRTNTFNKDFLLEILSEAYHYEKFKKIIDDFTFKKEGIKNNINISDEVKEIRTEKDLQKAVQKLDRFLDKYKELSNQELEDYFLGSIHSELLLEIIDENTTILPQNQNHTQNKPDEESYENLIQRIINTKESSELVSKINDFHNKYTFTSFSQIDDLFKGAKLYDQIIDIIYQLEINKDFEENLEDPSYLVSDLTYDDDAKEPNNDELIEKYSKDPYYKILIKDLTTNKEFVTLNYILIEINNTQYWKIDIWTVNIDDPTYFHKKAILKIIASFPTYKSTAEYLKDEFYMEYNIKTSDLSDEKGYGEGMKNIFQKKDIDWDNKITEYLNGAREVFELKL</sequence>
<evidence type="ECO:0000313" key="2">
    <source>
        <dbReference type="Proteomes" id="UP000678679"/>
    </source>
</evidence>
<keyword evidence="2" id="KW-1185">Reference proteome</keyword>
<accession>A0AAX1MZ74</accession>